<dbReference type="KEGG" id="cvt:B843_05915"/>
<dbReference type="eggNOG" id="COG0494">
    <property type="taxonomic scope" value="Bacteria"/>
</dbReference>
<dbReference type="GO" id="GO:0046872">
    <property type="term" value="F:metal ion binding"/>
    <property type="evidence" value="ECO:0007669"/>
    <property type="project" value="UniProtKB-KW"/>
</dbReference>
<name>W5Y7U0_9CORY</name>
<keyword evidence="4" id="KW-0378">Hydrolase</keyword>
<proteinExistence type="predicted"/>
<dbReference type="HOGENOM" id="CLU_059078_0_1_11"/>
<keyword evidence="5" id="KW-0460">Magnesium</keyword>
<comment type="cofactor">
    <cofactor evidence="1">
        <name>Mn(2+)</name>
        <dbReference type="ChEBI" id="CHEBI:29035"/>
    </cofactor>
</comment>
<organism evidence="7 8">
    <name type="scientific">Corynebacterium vitaeruminis DSM 20294</name>
    <dbReference type="NCBI Taxonomy" id="1224164"/>
    <lineage>
        <taxon>Bacteria</taxon>
        <taxon>Bacillati</taxon>
        <taxon>Actinomycetota</taxon>
        <taxon>Actinomycetes</taxon>
        <taxon>Mycobacteriales</taxon>
        <taxon>Corynebacteriaceae</taxon>
        <taxon>Corynebacterium</taxon>
    </lineage>
</organism>
<evidence type="ECO:0000256" key="4">
    <source>
        <dbReference type="ARBA" id="ARBA00022801"/>
    </source>
</evidence>
<comment type="cofactor">
    <cofactor evidence="2">
        <name>Mg(2+)</name>
        <dbReference type="ChEBI" id="CHEBI:18420"/>
    </cofactor>
</comment>
<evidence type="ECO:0000256" key="5">
    <source>
        <dbReference type="ARBA" id="ARBA00022842"/>
    </source>
</evidence>
<dbReference type="EMBL" id="CP004353">
    <property type="protein sequence ID" value="AHI22568.1"/>
    <property type="molecule type" value="Genomic_DNA"/>
</dbReference>
<dbReference type="Proteomes" id="UP000019222">
    <property type="component" value="Chromosome"/>
</dbReference>
<evidence type="ECO:0000256" key="1">
    <source>
        <dbReference type="ARBA" id="ARBA00001936"/>
    </source>
</evidence>
<keyword evidence="6" id="KW-0464">Manganese</keyword>
<dbReference type="PATRIC" id="fig|1224164.3.peg.1184"/>
<evidence type="ECO:0000313" key="7">
    <source>
        <dbReference type="EMBL" id="AHI22568.1"/>
    </source>
</evidence>
<accession>W5Y7U0</accession>
<evidence type="ECO:0008006" key="9">
    <source>
        <dbReference type="Google" id="ProtNLM"/>
    </source>
</evidence>
<dbReference type="PANTHER" id="PTHR12318:SF0">
    <property type="entry name" value="ACYL-COENZYME A DIPHOSPHATASE NUDT19"/>
    <property type="match status" value="1"/>
</dbReference>
<dbReference type="GO" id="GO:0016818">
    <property type="term" value="F:hydrolase activity, acting on acid anhydrides, in phosphorus-containing anhydrides"/>
    <property type="evidence" value="ECO:0007669"/>
    <property type="project" value="InterPro"/>
</dbReference>
<dbReference type="PANTHER" id="PTHR12318">
    <property type="entry name" value="TESTOSTERONE-REGULATED PROTEIN RP2"/>
    <property type="match status" value="1"/>
</dbReference>
<keyword evidence="8" id="KW-1185">Reference proteome</keyword>
<reference evidence="7 8" key="1">
    <citation type="submission" date="2013-02" db="EMBL/GenBank/DDBJ databases">
        <title>The complete genome sequence of Corynebacterium vitaeruminis DSM 20294.</title>
        <authorList>
            <person name="Ruckert C."/>
            <person name="Albersmeier A."/>
            <person name="Kalinowski J."/>
        </authorList>
    </citation>
    <scope>NUCLEOTIDE SEQUENCE [LARGE SCALE GENOMIC DNA]</scope>
    <source>
        <strain evidence="8">ATCC 10234</strain>
    </source>
</reference>
<evidence type="ECO:0000313" key="8">
    <source>
        <dbReference type="Proteomes" id="UP000019222"/>
    </source>
</evidence>
<protein>
    <recommendedName>
        <fullName evidence="9">Nudix hydrolase domain-containing protein</fullName>
    </recommendedName>
</protein>
<evidence type="ECO:0000256" key="2">
    <source>
        <dbReference type="ARBA" id="ARBA00001946"/>
    </source>
</evidence>
<keyword evidence="3" id="KW-0479">Metal-binding</keyword>
<sequence>MGGRKLAVTVLMIRDTPAGLEVYVQERVSSMPTYPNATVFPGGGVDPRDLEVPQDQTHDTLAGWDLETWAQRLQVAENTARGLLFGAGRELFEETGTLLASHLDGELVQDATPYHGQRLALESHRLSLSQVLARNELVLRTDLLRPFVRWVSDPSEKHQFDVFSFIAIAPSGQEPDGNTREAASTGWFPPSIILDGWRAGLLRLVVPTWVQLWHLSKFGCVEDVLESVRGLVLEPQLGDPVDDPRYHELFHFTPPKRF</sequence>
<dbReference type="SUPFAM" id="SSF55811">
    <property type="entry name" value="Nudix"/>
    <property type="match status" value="1"/>
</dbReference>
<evidence type="ECO:0000256" key="6">
    <source>
        <dbReference type="ARBA" id="ARBA00023211"/>
    </source>
</evidence>
<dbReference type="STRING" id="1224164.B843_05915"/>
<evidence type="ECO:0000256" key="3">
    <source>
        <dbReference type="ARBA" id="ARBA00022723"/>
    </source>
</evidence>
<dbReference type="AlphaFoldDB" id="W5Y7U0"/>
<dbReference type="InterPro" id="IPR015797">
    <property type="entry name" value="NUDIX_hydrolase-like_dom_sf"/>
</dbReference>
<gene>
    <name evidence="7" type="ORF">B843_05915</name>
</gene>
<dbReference type="CDD" id="cd18870">
    <property type="entry name" value="NUDIX_AcylCoAdiphos_Nudt19"/>
    <property type="match status" value="1"/>
</dbReference>
<dbReference type="Gene3D" id="3.90.79.10">
    <property type="entry name" value="Nucleoside Triphosphate Pyrophosphohydrolase"/>
    <property type="match status" value="1"/>
</dbReference>
<dbReference type="RefSeq" id="WP_038595335.1">
    <property type="nucleotide sequence ID" value="NZ_CP004353.1"/>
</dbReference>
<dbReference type="InterPro" id="IPR039121">
    <property type="entry name" value="NUDT19"/>
</dbReference>